<gene>
    <name evidence="2" type="ORF">PG994_007384</name>
</gene>
<evidence type="ECO:0000256" key="1">
    <source>
        <dbReference type="SAM" id="SignalP"/>
    </source>
</evidence>
<sequence>MQFTTVASMIAVMAVAACVQASPIAGAMDADGARSLLIAREPKCQVIPEYVFPSSSSLKLESIHFIEVLAG</sequence>
<dbReference type="RefSeq" id="XP_066715735.1">
    <property type="nucleotide sequence ID" value="XM_066858793.1"/>
</dbReference>
<evidence type="ECO:0000313" key="2">
    <source>
        <dbReference type="EMBL" id="KAK8064746.1"/>
    </source>
</evidence>
<organism evidence="2 3">
    <name type="scientific">Apiospora phragmitis</name>
    <dbReference type="NCBI Taxonomy" id="2905665"/>
    <lineage>
        <taxon>Eukaryota</taxon>
        <taxon>Fungi</taxon>
        <taxon>Dikarya</taxon>
        <taxon>Ascomycota</taxon>
        <taxon>Pezizomycotina</taxon>
        <taxon>Sordariomycetes</taxon>
        <taxon>Xylariomycetidae</taxon>
        <taxon>Amphisphaeriales</taxon>
        <taxon>Apiosporaceae</taxon>
        <taxon>Apiospora</taxon>
    </lineage>
</organism>
<dbReference type="GeneID" id="92091856"/>
<feature type="chain" id="PRO_5045122490" evidence="1">
    <location>
        <begin position="22"/>
        <end position="71"/>
    </location>
</feature>
<keyword evidence="3" id="KW-1185">Reference proteome</keyword>
<dbReference type="EMBL" id="JAQQWL010000007">
    <property type="protein sequence ID" value="KAK8064746.1"/>
    <property type="molecule type" value="Genomic_DNA"/>
</dbReference>
<comment type="caution">
    <text evidence="2">The sequence shown here is derived from an EMBL/GenBank/DDBJ whole genome shotgun (WGS) entry which is preliminary data.</text>
</comment>
<keyword evidence="1" id="KW-0732">Signal</keyword>
<protein>
    <submittedName>
        <fullName evidence="2">Uncharacterized protein</fullName>
    </submittedName>
</protein>
<proteinExistence type="predicted"/>
<evidence type="ECO:0000313" key="3">
    <source>
        <dbReference type="Proteomes" id="UP001480595"/>
    </source>
</evidence>
<name>A0ABR1V341_9PEZI</name>
<dbReference type="Proteomes" id="UP001480595">
    <property type="component" value="Unassembled WGS sequence"/>
</dbReference>
<reference evidence="2 3" key="1">
    <citation type="submission" date="2023-01" db="EMBL/GenBank/DDBJ databases">
        <title>Analysis of 21 Apiospora genomes using comparative genomics revels a genus with tremendous synthesis potential of carbohydrate active enzymes and secondary metabolites.</title>
        <authorList>
            <person name="Sorensen T."/>
        </authorList>
    </citation>
    <scope>NUCLEOTIDE SEQUENCE [LARGE SCALE GENOMIC DNA]</scope>
    <source>
        <strain evidence="2 3">CBS 135458</strain>
    </source>
</reference>
<feature type="signal peptide" evidence="1">
    <location>
        <begin position="1"/>
        <end position="21"/>
    </location>
</feature>
<accession>A0ABR1V341</accession>